<gene>
    <name evidence="1" type="ORF">EV186_108350</name>
</gene>
<dbReference type="AlphaFoldDB" id="A0A4R6RZS1"/>
<comment type="caution">
    <text evidence="1">The sequence shown here is derived from an EMBL/GenBank/DDBJ whole genome shotgun (WGS) entry which is preliminary data.</text>
</comment>
<proteinExistence type="predicted"/>
<organism evidence="1 2">
    <name type="scientific">Labedaea rhizosphaerae</name>
    <dbReference type="NCBI Taxonomy" id="598644"/>
    <lineage>
        <taxon>Bacteria</taxon>
        <taxon>Bacillati</taxon>
        <taxon>Actinomycetota</taxon>
        <taxon>Actinomycetes</taxon>
        <taxon>Pseudonocardiales</taxon>
        <taxon>Pseudonocardiaceae</taxon>
        <taxon>Labedaea</taxon>
    </lineage>
</organism>
<sequence length="103" mass="11375">MSRCEEDLEAIGSTALSIRDTVERHTGQLFKIRGEINALGEMVTDTRGEILEVKLVQSQQSRTLDEHSSVLAEHSKALTELRGGMAELRGGMAEILRRLPAND</sequence>
<evidence type="ECO:0000313" key="2">
    <source>
        <dbReference type="Proteomes" id="UP000295444"/>
    </source>
</evidence>
<protein>
    <submittedName>
        <fullName evidence="1">Uncharacterized protein</fullName>
    </submittedName>
</protein>
<dbReference type="Proteomes" id="UP000295444">
    <property type="component" value="Unassembled WGS sequence"/>
</dbReference>
<reference evidence="1 2" key="1">
    <citation type="submission" date="2019-03" db="EMBL/GenBank/DDBJ databases">
        <title>Genomic Encyclopedia of Type Strains, Phase IV (KMG-IV): sequencing the most valuable type-strain genomes for metagenomic binning, comparative biology and taxonomic classification.</title>
        <authorList>
            <person name="Goeker M."/>
        </authorList>
    </citation>
    <scope>NUCLEOTIDE SEQUENCE [LARGE SCALE GENOMIC DNA]</scope>
    <source>
        <strain evidence="1 2">DSM 45361</strain>
    </source>
</reference>
<dbReference type="EMBL" id="SNXZ01000008">
    <property type="protein sequence ID" value="TDP92137.1"/>
    <property type="molecule type" value="Genomic_DNA"/>
</dbReference>
<name>A0A4R6RZS1_LABRH</name>
<accession>A0A4R6RZS1</accession>
<keyword evidence="2" id="KW-1185">Reference proteome</keyword>
<evidence type="ECO:0000313" key="1">
    <source>
        <dbReference type="EMBL" id="TDP92137.1"/>
    </source>
</evidence>